<evidence type="ECO:0000313" key="1">
    <source>
        <dbReference type="EMBL" id="MDR9764436.1"/>
    </source>
</evidence>
<protein>
    <submittedName>
        <fullName evidence="1">Calcium-binding protein</fullName>
    </submittedName>
</protein>
<reference evidence="2" key="1">
    <citation type="submission" date="2023-07" db="EMBL/GenBank/DDBJ databases">
        <title>Genomic characterization of faba bean (Vicia faba) microsymbionts in Mexican soils.</title>
        <authorList>
            <person name="Rivera Orduna F.N."/>
            <person name="Guevara-Luna J."/>
            <person name="Yan J."/>
            <person name="Arroyo-Herrera I."/>
            <person name="Li Y."/>
            <person name="Vasquez-Murrieta M.S."/>
            <person name="Wang E.T."/>
        </authorList>
    </citation>
    <scope>NUCLEOTIDE SEQUENCE [LARGE SCALE GENOMIC DNA]</scope>
    <source>
        <strain evidence="2">CH6</strain>
    </source>
</reference>
<dbReference type="AlphaFoldDB" id="A0AAW8PDA1"/>
<feature type="non-terminal residue" evidence="1">
    <location>
        <position position="117"/>
    </location>
</feature>
<dbReference type="EMBL" id="JAVLSH010000060">
    <property type="protein sequence ID" value="MDR9764436.1"/>
    <property type="molecule type" value="Genomic_DNA"/>
</dbReference>
<dbReference type="Proteomes" id="UP001269402">
    <property type="component" value="Unassembled WGS sequence"/>
</dbReference>
<dbReference type="SUPFAM" id="SSF51120">
    <property type="entry name" value="beta-Roll"/>
    <property type="match status" value="1"/>
</dbReference>
<gene>
    <name evidence="1" type="ORF">RJJ37_33360</name>
</gene>
<dbReference type="InterPro" id="IPR011049">
    <property type="entry name" value="Serralysin-like_metalloprot_C"/>
</dbReference>
<keyword evidence="2" id="KW-1185">Reference proteome</keyword>
<dbReference type="Pfam" id="PF00353">
    <property type="entry name" value="HemolysinCabind"/>
    <property type="match status" value="1"/>
</dbReference>
<dbReference type="InterPro" id="IPR018511">
    <property type="entry name" value="Hemolysin-typ_Ca-bd_CS"/>
</dbReference>
<comment type="caution">
    <text evidence="1">The sequence shown here is derived from an EMBL/GenBank/DDBJ whole genome shotgun (WGS) entry which is preliminary data.</text>
</comment>
<dbReference type="PRINTS" id="PR00313">
    <property type="entry name" value="CABNDNGRPT"/>
</dbReference>
<dbReference type="InterPro" id="IPR001343">
    <property type="entry name" value="Hemolysn_Ca-bd"/>
</dbReference>
<organism evidence="1 2">
    <name type="scientific">Rhizobium redzepovicii</name>
    <dbReference type="NCBI Taxonomy" id="2867518"/>
    <lineage>
        <taxon>Bacteria</taxon>
        <taxon>Pseudomonadati</taxon>
        <taxon>Pseudomonadota</taxon>
        <taxon>Alphaproteobacteria</taxon>
        <taxon>Hyphomicrobiales</taxon>
        <taxon>Rhizobiaceae</taxon>
        <taxon>Rhizobium/Agrobacterium group</taxon>
        <taxon>Rhizobium</taxon>
    </lineage>
</organism>
<proteinExistence type="predicted"/>
<name>A0AAW8PDA1_9HYPH</name>
<dbReference type="PROSITE" id="PS00330">
    <property type="entry name" value="HEMOLYSIN_CALCIUM"/>
    <property type="match status" value="3"/>
</dbReference>
<dbReference type="RefSeq" id="WP_375166352.1">
    <property type="nucleotide sequence ID" value="NZ_JAVLSH010000060.1"/>
</dbReference>
<evidence type="ECO:0000313" key="2">
    <source>
        <dbReference type="Proteomes" id="UP001269402"/>
    </source>
</evidence>
<feature type="non-terminal residue" evidence="1">
    <location>
        <position position="1"/>
    </location>
</feature>
<sequence length="117" mass="11548">NDTLDGGAGNDQLIGGNGNDTLIGGTGADQLDGGAGIDYASYGSSVSNVTINVKTGVYTGDAAGDTFTSIEGFIGSGSGDTFVSGSDATFFNGGGGFDTVDYSTSTDAVNVDFWTNT</sequence>
<dbReference type="GO" id="GO:0005509">
    <property type="term" value="F:calcium ion binding"/>
    <property type="evidence" value="ECO:0007669"/>
    <property type="project" value="InterPro"/>
</dbReference>
<dbReference type="Gene3D" id="2.150.10.10">
    <property type="entry name" value="Serralysin-like metalloprotease, C-terminal"/>
    <property type="match status" value="1"/>
</dbReference>
<accession>A0AAW8PDA1</accession>